<dbReference type="GO" id="GO:0042602">
    <property type="term" value="F:riboflavin reductase (NADPH) activity"/>
    <property type="evidence" value="ECO:0007669"/>
    <property type="project" value="TreeGrafter"/>
</dbReference>
<evidence type="ECO:0000256" key="1">
    <source>
        <dbReference type="ARBA" id="ARBA00038376"/>
    </source>
</evidence>
<evidence type="ECO:0000313" key="3">
    <source>
        <dbReference type="EMBL" id="KAF2821651.1"/>
    </source>
</evidence>
<feature type="domain" description="NAD(P)-binding" evidence="2">
    <location>
        <begin position="11"/>
        <end position="214"/>
    </location>
</feature>
<dbReference type="AlphaFoldDB" id="A0A6A6ZKN2"/>
<dbReference type="SUPFAM" id="SSF51735">
    <property type="entry name" value="NAD(P)-binding Rossmann-fold domains"/>
    <property type="match status" value="1"/>
</dbReference>
<organism evidence="3 4">
    <name type="scientific">Ophiobolus disseminans</name>
    <dbReference type="NCBI Taxonomy" id="1469910"/>
    <lineage>
        <taxon>Eukaryota</taxon>
        <taxon>Fungi</taxon>
        <taxon>Dikarya</taxon>
        <taxon>Ascomycota</taxon>
        <taxon>Pezizomycotina</taxon>
        <taxon>Dothideomycetes</taxon>
        <taxon>Pleosporomycetidae</taxon>
        <taxon>Pleosporales</taxon>
        <taxon>Pleosporineae</taxon>
        <taxon>Phaeosphaeriaceae</taxon>
        <taxon>Ophiobolus</taxon>
    </lineage>
</organism>
<dbReference type="Gene3D" id="3.40.50.720">
    <property type="entry name" value="NAD(P)-binding Rossmann-like Domain"/>
    <property type="match status" value="1"/>
</dbReference>
<dbReference type="Proteomes" id="UP000799424">
    <property type="component" value="Unassembled WGS sequence"/>
</dbReference>
<accession>A0A6A6ZKN2</accession>
<dbReference type="EMBL" id="MU006236">
    <property type="protein sequence ID" value="KAF2821651.1"/>
    <property type="molecule type" value="Genomic_DNA"/>
</dbReference>
<sequence length="227" mass="24783">MSASKRILMIGGSGRTGKLVVAEALSHKHTVTALVRKPESMTAETQSGLITVAGTPLNIQDVRRAFAQSQPDVIIVTLSAPRASDSPFAAVISPPRLMADSVSNVVAVMRENPNVKSKIVIMQAFGAETSWQNLHCVMQLLMKKSNMIYQYVDHDAVAKETRASGQTYVFVRPSRLVEGTSEKVREWDNDGKGVPMMAGITRESVAKFLVECAERRQWDNSAPVIAN</sequence>
<comment type="similarity">
    <text evidence="1">Belongs to the avfA family.</text>
</comment>
<dbReference type="PANTHER" id="PTHR43355:SF2">
    <property type="entry name" value="FLAVIN REDUCTASE (NADPH)"/>
    <property type="match status" value="1"/>
</dbReference>
<gene>
    <name evidence="3" type="ORF">CC86DRAFT_99016</name>
</gene>
<dbReference type="InterPro" id="IPR051606">
    <property type="entry name" value="Polyketide_Oxido-like"/>
</dbReference>
<dbReference type="GO" id="GO:0004074">
    <property type="term" value="F:biliverdin reductase [NAD(P)H] activity"/>
    <property type="evidence" value="ECO:0007669"/>
    <property type="project" value="TreeGrafter"/>
</dbReference>
<dbReference type="Pfam" id="PF13460">
    <property type="entry name" value="NAD_binding_10"/>
    <property type="match status" value="1"/>
</dbReference>
<evidence type="ECO:0000313" key="4">
    <source>
        <dbReference type="Proteomes" id="UP000799424"/>
    </source>
</evidence>
<keyword evidence="4" id="KW-1185">Reference proteome</keyword>
<proteinExistence type="inferred from homology"/>
<dbReference type="InterPro" id="IPR036291">
    <property type="entry name" value="NAD(P)-bd_dom_sf"/>
</dbReference>
<reference evidence="3" key="1">
    <citation type="journal article" date="2020" name="Stud. Mycol.">
        <title>101 Dothideomycetes genomes: a test case for predicting lifestyles and emergence of pathogens.</title>
        <authorList>
            <person name="Haridas S."/>
            <person name="Albert R."/>
            <person name="Binder M."/>
            <person name="Bloem J."/>
            <person name="Labutti K."/>
            <person name="Salamov A."/>
            <person name="Andreopoulos B."/>
            <person name="Baker S."/>
            <person name="Barry K."/>
            <person name="Bills G."/>
            <person name="Bluhm B."/>
            <person name="Cannon C."/>
            <person name="Castanera R."/>
            <person name="Culley D."/>
            <person name="Daum C."/>
            <person name="Ezra D."/>
            <person name="Gonzalez J."/>
            <person name="Henrissat B."/>
            <person name="Kuo A."/>
            <person name="Liang C."/>
            <person name="Lipzen A."/>
            <person name="Lutzoni F."/>
            <person name="Magnuson J."/>
            <person name="Mondo S."/>
            <person name="Nolan M."/>
            <person name="Ohm R."/>
            <person name="Pangilinan J."/>
            <person name="Park H.-J."/>
            <person name="Ramirez L."/>
            <person name="Alfaro M."/>
            <person name="Sun H."/>
            <person name="Tritt A."/>
            <person name="Yoshinaga Y."/>
            <person name="Zwiers L.-H."/>
            <person name="Turgeon B."/>
            <person name="Goodwin S."/>
            <person name="Spatafora J."/>
            <person name="Crous P."/>
            <person name="Grigoriev I."/>
        </authorList>
    </citation>
    <scope>NUCLEOTIDE SEQUENCE</scope>
    <source>
        <strain evidence="3">CBS 113818</strain>
    </source>
</reference>
<protein>
    <submittedName>
        <fullName evidence="3">TrkA-N domain dehydrogenase</fullName>
    </submittedName>
</protein>
<dbReference type="InterPro" id="IPR016040">
    <property type="entry name" value="NAD(P)-bd_dom"/>
</dbReference>
<evidence type="ECO:0000259" key="2">
    <source>
        <dbReference type="Pfam" id="PF13460"/>
    </source>
</evidence>
<dbReference type="PANTHER" id="PTHR43355">
    <property type="entry name" value="FLAVIN REDUCTASE (NADPH)"/>
    <property type="match status" value="1"/>
</dbReference>
<name>A0A6A6ZKN2_9PLEO</name>
<dbReference type="OrthoDB" id="419598at2759"/>